<evidence type="ECO:0000256" key="1">
    <source>
        <dbReference type="SAM" id="MobiDB-lite"/>
    </source>
</evidence>
<gene>
    <name evidence="3" type="ORF">SAMN05216551_103173</name>
</gene>
<dbReference type="AlphaFoldDB" id="A0A1H2PM38"/>
<reference evidence="4" key="1">
    <citation type="submission" date="2016-09" db="EMBL/GenBank/DDBJ databases">
        <authorList>
            <person name="Varghese N."/>
            <person name="Submissions S."/>
        </authorList>
    </citation>
    <scope>NUCLEOTIDE SEQUENCE [LARGE SCALE GENOMIC DNA]</scope>
    <source>
        <strain evidence="4">JS23</strain>
    </source>
</reference>
<evidence type="ECO:0000313" key="4">
    <source>
        <dbReference type="Proteomes" id="UP000243719"/>
    </source>
</evidence>
<evidence type="ECO:0000256" key="2">
    <source>
        <dbReference type="SAM" id="Phobius"/>
    </source>
</evidence>
<keyword evidence="2" id="KW-0472">Membrane</keyword>
<name>A0A1H2PM38_9BURK</name>
<keyword evidence="2" id="KW-0812">Transmembrane</keyword>
<protein>
    <submittedName>
        <fullName evidence="3">Uncharacterized protein</fullName>
    </submittedName>
</protein>
<keyword evidence="4" id="KW-1185">Reference proteome</keyword>
<evidence type="ECO:0000313" key="3">
    <source>
        <dbReference type="EMBL" id="SDV47635.1"/>
    </source>
</evidence>
<feature type="region of interest" description="Disordered" evidence="1">
    <location>
        <begin position="73"/>
        <end position="127"/>
    </location>
</feature>
<accession>A0A1H2PM38</accession>
<keyword evidence="2" id="KW-1133">Transmembrane helix</keyword>
<sequence length="127" mass="13873">MRYGSQPINTEPRVARRLDRDAVTWPAPRLRAEHAWAWPAASGVRRAVAHTILVAATLLGMVGMAATPAQAQLHGRWPDGPHRGASESLRPDGEREAGRRAEANVPRGDLRADIANNSRNASYRPGR</sequence>
<feature type="compositionally biased region" description="Basic and acidic residues" evidence="1">
    <location>
        <begin position="76"/>
        <end position="112"/>
    </location>
</feature>
<proteinExistence type="predicted"/>
<organism evidence="3 4">
    <name type="scientific">Chitinasiproducens palmae</name>
    <dbReference type="NCBI Taxonomy" id="1770053"/>
    <lineage>
        <taxon>Bacteria</taxon>
        <taxon>Pseudomonadati</taxon>
        <taxon>Pseudomonadota</taxon>
        <taxon>Betaproteobacteria</taxon>
        <taxon>Burkholderiales</taxon>
        <taxon>Burkholderiaceae</taxon>
        <taxon>Chitinasiproducens</taxon>
    </lineage>
</organism>
<feature type="transmembrane region" description="Helical" evidence="2">
    <location>
        <begin position="47"/>
        <end position="66"/>
    </location>
</feature>
<dbReference type="Proteomes" id="UP000243719">
    <property type="component" value="Unassembled WGS sequence"/>
</dbReference>
<dbReference type="EMBL" id="FNLO01000003">
    <property type="protein sequence ID" value="SDV47635.1"/>
    <property type="molecule type" value="Genomic_DNA"/>
</dbReference>